<keyword evidence="2" id="KW-0813">Transport</keyword>
<dbReference type="RefSeq" id="WP_252591279.1">
    <property type="nucleotide sequence ID" value="NZ_CP099489.1"/>
</dbReference>
<accession>A0ABY4YP13</accession>
<dbReference type="PANTHER" id="PTHR42953">
    <property type="entry name" value="HIGH-AFFINITY ZINC UPTAKE SYSTEM PROTEIN ZNUA-RELATED"/>
    <property type="match status" value="1"/>
</dbReference>
<feature type="compositionally biased region" description="Basic and acidic residues" evidence="4">
    <location>
        <begin position="124"/>
        <end position="156"/>
    </location>
</feature>
<dbReference type="Proteomes" id="UP001056455">
    <property type="component" value="Chromosome"/>
</dbReference>
<dbReference type="PROSITE" id="PS51257">
    <property type="entry name" value="PROKAR_LIPOPROTEIN"/>
    <property type="match status" value="1"/>
</dbReference>
<proteinExistence type="inferred from homology"/>
<keyword evidence="7" id="KW-1185">Reference proteome</keyword>
<gene>
    <name evidence="6" type="ORF">NF556_12620</name>
</gene>
<dbReference type="SUPFAM" id="SSF53807">
    <property type="entry name" value="Helical backbone' metal receptor"/>
    <property type="match status" value="1"/>
</dbReference>
<comment type="similarity">
    <text evidence="1">Belongs to the bacterial solute-binding protein 9 family.</text>
</comment>
<evidence type="ECO:0000313" key="6">
    <source>
        <dbReference type="EMBL" id="USQ78481.1"/>
    </source>
</evidence>
<evidence type="ECO:0000256" key="3">
    <source>
        <dbReference type="ARBA" id="ARBA00022729"/>
    </source>
</evidence>
<evidence type="ECO:0000313" key="7">
    <source>
        <dbReference type="Proteomes" id="UP001056455"/>
    </source>
</evidence>
<dbReference type="PANTHER" id="PTHR42953:SF3">
    <property type="entry name" value="HIGH-AFFINITY ZINC UPTAKE SYSTEM PROTEIN ZNUA"/>
    <property type="match status" value="1"/>
</dbReference>
<reference evidence="6" key="1">
    <citation type="submission" date="2022-06" db="EMBL/GenBank/DDBJ databases">
        <title>Ornithinimicrobium HY1793.</title>
        <authorList>
            <person name="Huang Y."/>
        </authorList>
    </citation>
    <scope>NUCLEOTIDE SEQUENCE</scope>
    <source>
        <strain evidence="6">HY1793</strain>
    </source>
</reference>
<feature type="chain" id="PRO_5046014749" evidence="5">
    <location>
        <begin position="19"/>
        <end position="327"/>
    </location>
</feature>
<dbReference type="Pfam" id="PF01297">
    <property type="entry name" value="ZnuA"/>
    <property type="match status" value="1"/>
</dbReference>
<evidence type="ECO:0000256" key="2">
    <source>
        <dbReference type="ARBA" id="ARBA00022448"/>
    </source>
</evidence>
<evidence type="ECO:0000256" key="4">
    <source>
        <dbReference type="SAM" id="MobiDB-lite"/>
    </source>
</evidence>
<dbReference type="InterPro" id="IPR006127">
    <property type="entry name" value="ZnuA-like"/>
</dbReference>
<dbReference type="EMBL" id="CP099489">
    <property type="protein sequence ID" value="USQ78481.1"/>
    <property type="molecule type" value="Genomic_DNA"/>
</dbReference>
<dbReference type="Gene3D" id="3.40.50.1980">
    <property type="entry name" value="Nitrogenase molybdenum iron protein domain"/>
    <property type="match status" value="2"/>
</dbReference>
<organism evidence="6 7">
    <name type="scientific">Ornithinimicrobium faecis</name>
    <dbReference type="NCBI Taxonomy" id="2934158"/>
    <lineage>
        <taxon>Bacteria</taxon>
        <taxon>Bacillati</taxon>
        <taxon>Actinomycetota</taxon>
        <taxon>Actinomycetes</taxon>
        <taxon>Micrococcales</taxon>
        <taxon>Ornithinimicrobiaceae</taxon>
        <taxon>Ornithinimicrobium</taxon>
    </lineage>
</organism>
<feature type="region of interest" description="Disordered" evidence="4">
    <location>
        <begin position="124"/>
        <end position="161"/>
    </location>
</feature>
<evidence type="ECO:0000256" key="1">
    <source>
        <dbReference type="ARBA" id="ARBA00011028"/>
    </source>
</evidence>
<evidence type="ECO:0000256" key="5">
    <source>
        <dbReference type="SAM" id="SignalP"/>
    </source>
</evidence>
<sequence length="327" mass="34169">MPRFFPLAAAAAATVLLAACGSSSGAGSGGEDGARLHIVTAFYPLEFATQQVVDGVSGVSVETLASPGVDAHDLELTPRQVGSLSTADLVVYSSGMQTAVDAAVADQAGDHSLDTSSVVDLVDRSGEESEGEHDEHDHEGDEHESDDHEGHDHGPLDPHFWLDPQRYAAATDAIAEDLAAADPDHADAYLANAETFTTQLAELDTEFTETLASCEQDTLVTTHEAFGYLADRYGLHQIGITGISPDAEASPARMAEITGEVEDLDVPTIYAESSLGGDLAEVIADETGTEVLVLDPIESITGDSAGGDYLEVMRANLEALRQGQGCS</sequence>
<keyword evidence="3 5" id="KW-0732">Signal</keyword>
<dbReference type="InterPro" id="IPR050492">
    <property type="entry name" value="Bact_metal-bind_prot9"/>
</dbReference>
<protein>
    <submittedName>
        <fullName evidence="6">Metal ABC transporter substrate-binding protein</fullName>
    </submittedName>
</protein>
<name>A0ABY4YP13_9MICO</name>
<feature type="signal peptide" evidence="5">
    <location>
        <begin position="1"/>
        <end position="18"/>
    </location>
</feature>